<evidence type="ECO:0000313" key="6">
    <source>
        <dbReference type="Proteomes" id="UP000269221"/>
    </source>
</evidence>
<proteinExistence type="predicted"/>
<evidence type="ECO:0000256" key="2">
    <source>
        <dbReference type="PROSITE-ProRule" id="PRU00047"/>
    </source>
</evidence>
<dbReference type="SUPFAM" id="SSF57756">
    <property type="entry name" value="Retrovirus zinc finger-like domains"/>
    <property type="match status" value="1"/>
</dbReference>
<keyword evidence="2" id="KW-0862">Zinc</keyword>
<evidence type="ECO:0000313" key="5">
    <source>
        <dbReference type="EMBL" id="RMC09688.1"/>
    </source>
</evidence>
<evidence type="ECO:0000256" key="1">
    <source>
        <dbReference type="ARBA" id="ARBA00022707"/>
    </source>
</evidence>
<gene>
    <name evidence="5" type="ORF">DUI87_13474</name>
</gene>
<comment type="caution">
    <text evidence="5">The sequence shown here is derived from an EMBL/GenBank/DDBJ whole genome shotgun (WGS) entry which is preliminary data.</text>
</comment>
<evidence type="ECO:0000259" key="4">
    <source>
        <dbReference type="PROSITE" id="PS50158"/>
    </source>
</evidence>
<organism evidence="5 6">
    <name type="scientific">Hirundo rustica rustica</name>
    <dbReference type="NCBI Taxonomy" id="333673"/>
    <lineage>
        <taxon>Eukaryota</taxon>
        <taxon>Metazoa</taxon>
        <taxon>Chordata</taxon>
        <taxon>Craniata</taxon>
        <taxon>Vertebrata</taxon>
        <taxon>Euteleostomi</taxon>
        <taxon>Archelosauria</taxon>
        <taxon>Archosauria</taxon>
        <taxon>Dinosauria</taxon>
        <taxon>Saurischia</taxon>
        <taxon>Theropoda</taxon>
        <taxon>Coelurosauria</taxon>
        <taxon>Aves</taxon>
        <taxon>Neognathae</taxon>
        <taxon>Neoaves</taxon>
        <taxon>Telluraves</taxon>
        <taxon>Australaves</taxon>
        <taxon>Passeriformes</taxon>
        <taxon>Sylvioidea</taxon>
        <taxon>Hirundinidae</taxon>
        <taxon>Hirundo</taxon>
    </lineage>
</organism>
<protein>
    <recommendedName>
        <fullName evidence="4">CCHC-type domain-containing protein</fullName>
    </recommendedName>
</protein>
<dbReference type="AlphaFoldDB" id="A0A3M0K936"/>
<dbReference type="EMBL" id="QRBI01000113">
    <property type="protein sequence ID" value="RMC09688.1"/>
    <property type="molecule type" value="Genomic_DNA"/>
</dbReference>
<keyword evidence="6" id="KW-1185">Reference proteome</keyword>
<dbReference type="GO" id="GO:0003676">
    <property type="term" value="F:nucleic acid binding"/>
    <property type="evidence" value="ECO:0007669"/>
    <property type="project" value="InterPro"/>
</dbReference>
<dbReference type="InterPro" id="IPR050195">
    <property type="entry name" value="Primate_lentivir_Gag_pol-like"/>
</dbReference>
<dbReference type="PANTHER" id="PTHR40389:SF2">
    <property type="entry name" value="ENDOGENOUS RETROVIRUS GROUP K MEMBER 24 GAG POLYPROTEIN-RELATED"/>
    <property type="match status" value="1"/>
</dbReference>
<keyword evidence="2" id="KW-0479">Metal-binding</keyword>
<sequence>MMATKSVGGSCYKCGKHEHVRKNCPELEKNTKSPGLCPRCRRGKHHANQCYSKMDVDGRPLTSSRKLEQEHKSSMHDDTSDGDDSNPDSIRGATIGESQSGSLSRTICKIPSDPELLPPGAQCDLATSKIICFMDENHAVIPTGVTGASWKRQDFLIIGKERSSILGLIIYPSIISADRNEELTVSAQPLRPPLTIPEVL</sequence>
<dbReference type="PANTHER" id="PTHR40389">
    <property type="entry name" value="ENDOGENOUS RETROVIRUS GROUP K MEMBER 24 GAG POLYPROTEIN-RELATED"/>
    <property type="match status" value="1"/>
</dbReference>
<feature type="region of interest" description="Disordered" evidence="3">
    <location>
        <begin position="23"/>
        <end position="99"/>
    </location>
</feature>
<dbReference type="SMART" id="SM00343">
    <property type="entry name" value="ZnF_C2HC"/>
    <property type="match status" value="2"/>
</dbReference>
<feature type="domain" description="CCHC-type" evidence="4">
    <location>
        <begin position="11"/>
        <end position="26"/>
    </location>
</feature>
<dbReference type="GO" id="GO:0008270">
    <property type="term" value="F:zinc ion binding"/>
    <property type="evidence" value="ECO:0007669"/>
    <property type="project" value="UniProtKB-KW"/>
</dbReference>
<dbReference type="Pfam" id="PF14787">
    <property type="entry name" value="zf-CCHC_5"/>
    <property type="match status" value="1"/>
</dbReference>
<dbReference type="Proteomes" id="UP000269221">
    <property type="component" value="Unassembled WGS sequence"/>
</dbReference>
<dbReference type="InterPro" id="IPR036875">
    <property type="entry name" value="Znf_CCHC_sf"/>
</dbReference>
<keyword evidence="1" id="KW-0519">Myristate</keyword>
<dbReference type="PROSITE" id="PS50158">
    <property type="entry name" value="ZF_CCHC"/>
    <property type="match status" value="1"/>
</dbReference>
<dbReference type="InterPro" id="IPR001878">
    <property type="entry name" value="Znf_CCHC"/>
</dbReference>
<evidence type="ECO:0000256" key="3">
    <source>
        <dbReference type="SAM" id="MobiDB-lite"/>
    </source>
</evidence>
<reference evidence="5 6" key="1">
    <citation type="submission" date="2018-07" db="EMBL/GenBank/DDBJ databases">
        <title>A high quality draft genome assembly of the barn swallow (H. rustica rustica).</title>
        <authorList>
            <person name="Formenti G."/>
            <person name="Chiara M."/>
            <person name="Poveda L."/>
            <person name="Francoijs K.-J."/>
            <person name="Bonisoli-Alquati A."/>
            <person name="Canova L."/>
            <person name="Gianfranceschi L."/>
            <person name="Horner D.S."/>
            <person name="Saino N."/>
        </authorList>
    </citation>
    <scope>NUCLEOTIDE SEQUENCE [LARGE SCALE GENOMIC DNA]</scope>
    <source>
        <strain evidence="5">Chelidonia</strain>
        <tissue evidence="5">Blood</tissue>
    </source>
</reference>
<dbReference type="OrthoDB" id="9386882at2759"/>
<keyword evidence="2" id="KW-0863">Zinc-finger</keyword>
<name>A0A3M0K936_HIRRU</name>
<feature type="compositionally biased region" description="Basic and acidic residues" evidence="3">
    <location>
        <begin position="65"/>
        <end position="79"/>
    </location>
</feature>
<accession>A0A3M0K936</accession>
<keyword evidence="1" id="KW-0449">Lipoprotein</keyword>
<dbReference type="Gene3D" id="4.10.60.10">
    <property type="entry name" value="Zinc finger, CCHC-type"/>
    <property type="match status" value="1"/>
</dbReference>